<accession>A0A5J5GNX4</accession>
<feature type="signal peptide" evidence="2">
    <location>
        <begin position="1"/>
        <end position="17"/>
    </location>
</feature>
<reference evidence="3 4" key="1">
    <citation type="submission" date="2019-09" db="EMBL/GenBank/DDBJ databases">
        <authorList>
            <person name="Park J.-S."/>
            <person name="Choi H.-J."/>
        </authorList>
    </citation>
    <scope>NUCLEOTIDE SEQUENCE [LARGE SCALE GENOMIC DNA]</scope>
    <source>
        <strain evidence="3 4">176SS1-4</strain>
    </source>
</reference>
<gene>
    <name evidence="3" type="ORF">F3S47_02195</name>
</gene>
<keyword evidence="1" id="KW-0472">Membrane</keyword>
<sequence>MTRLIPLLALLPAPAAAAGFERPVPAAQTATTEMWFAIASLALILSLGAVQWLIKNR</sequence>
<evidence type="ECO:0000313" key="4">
    <source>
        <dbReference type="Proteomes" id="UP000326554"/>
    </source>
</evidence>
<dbReference type="RefSeq" id="WP_150443570.1">
    <property type="nucleotide sequence ID" value="NZ_VYQE01000001.1"/>
</dbReference>
<comment type="caution">
    <text evidence="3">The sequence shown here is derived from an EMBL/GenBank/DDBJ whole genome shotgun (WGS) entry which is preliminary data.</text>
</comment>
<dbReference type="Proteomes" id="UP000326554">
    <property type="component" value="Unassembled WGS sequence"/>
</dbReference>
<keyword evidence="2" id="KW-0732">Signal</keyword>
<feature type="transmembrane region" description="Helical" evidence="1">
    <location>
        <begin position="35"/>
        <end position="54"/>
    </location>
</feature>
<organism evidence="3 4">
    <name type="scientific">Histidinibacterium aquaticum</name>
    <dbReference type="NCBI Taxonomy" id="2613962"/>
    <lineage>
        <taxon>Bacteria</taxon>
        <taxon>Pseudomonadati</taxon>
        <taxon>Pseudomonadota</taxon>
        <taxon>Alphaproteobacteria</taxon>
        <taxon>Rhodobacterales</taxon>
        <taxon>Paracoccaceae</taxon>
        <taxon>Histidinibacterium</taxon>
    </lineage>
</organism>
<feature type="chain" id="PRO_5023890253" evidence="2">
    <location>
        <begin position="18"/>
        <end position="57"/>
    </location>
</feature>
<evidence type="ECO:0000256" key="1">
    <source>
        <dbReference type="SAM" id="Phobius"/>
    </source>
</evidence>
<evidence type="ECO:0000256" key="2">
    <source>
        <dbReference type="SAM" id="SignalP"/>
    </source>
</evidence>
<keyword evidence="1" id="KW-1133">Transmembrane helix</keyword>
<dbReference type="EMBL" id="VYQE01000001">
    <property type="protein sequence ID" value="KAA9010086.1"/>
    <property type="molecule type" value="Genomic_DNA"/>
</dbReference>
<protein>
    <submittedName>
        <fullName evidence="3">Protein NnrT</fullName>
    </submittedName>
</protein>
<proteinExistence type="predicted"/>
<keyword evidence="4" id="KW-1185">Reference proteome</keyword>
<evidence type="ECO:0000313" key="3">
    <source>
        <dbReference type="EMBL" id="KAA9010086.1"/>
    </source>
</evidence>
<name>A0A5J5GNX4_9RHOB</name>
<dbReference type="AlphaFoldDB" id="A0A5J5GNX4"/>
<keyword evidence="1" id="KW-0812">Transmembrane</keyword>